<dbReference type="EMBL" id="CAOF01000200">
    <property type="protein sequence ID" value="CCO50257.1"/>
    <property type="molecule type" value="Genomic_DNA"/>
</dbReference>
<comment type="caution">
    <text evidence="1">The sequence shown here is derived from an EMBL/GenBank/DDBJ whole genome shotgun (WGS) entry which is preliminary data.</text>
</comment>
<evidence type="ECO:0000313" key="1">
    <source>
        <dbReference type="EMBL" id="CCO50257.1"/>
    </source>
</evidence>
<reference evidence="1 2" key="1">
    <citation type="journal article" date="2013" name="ISME J.">
        <title>Comparative genomics of pathogenic lineages of Vibrio nigripulchritudo identifies virulence-associated traits.</title>
        <authorList>
            <person name="Goudenege D."/>
            <person name="Labreuche Y."/>
            <person name="Krin E."/>
            <person name="Ansquer D."/>
            <person name="Mangenot S."/>
            <person name="Calteau A."/>
            <person name="Medigue C."/>
            <person name="Mazel D."/>
            <person name="Polz M.F."/>
            <person name="Le Roux F."/>
        </authorList>
    </citation>
    <scope>NUCLEOTIDE SEQUENCE [LARGE SCALE GENOMIC DNA]</scope>
    <source>
        <strain evidence="1 2">SOn1</strain>
    </source>
</reference>
<evidence type="ECO:0000313" key="2">
    <source>
        <dbReference type="Proteomes" id="UP000018211"/>
    </source>
</evidence>
<gene>
    <name evidence="1" type="ORF">VIBNISOn1_p0094</name>
</gene>
<sequence>MCLRYRAVRQSYLKSVQEADNTLRQEWAGQSMNKIQKLKIDAYKRALKERYGPIGVVSVFFGDEEPDDLVLCKTAHNTGDGKYVRERIVLHGSDRYFSDDKIADITQKLIADHIHVFQECSELTFTAEYHGESFRVLCDSSTFIENLNHIEGVSAYPILFSRDHRVLLSVMRLEYEIELHVLIRNEC</sequence>
<protein>
    <submittedName>
        <fullName evidence="1">Uncharacterized protein</fullName>
    </submittedName>
</protein>
<name>A0AAV2W115_9VIBR</name>
<dbReference type="Proteomes" id="UP000018211">
    <property type="component" value="Unassembled WGS sequence"/>
</dbReference>
<dbReference type="AlphaFoldDB" id="A0AAV2W115"/>
<organism evidence="1 2">
    <name type="scientific">Vibrio nigripulchritudo SOn1</name>
    <dbReference type="NCBI Taxonomy" id="1238450"/>
    <lineage>
        <taxon>Bacteria</taxon>
        <taxon>Pseudomonadati</taxon>
        <taxon>Pseudomonadota</taxon>
        <taxon>Gammaproteobacteria</taxon>
        <taxon>Vibrionales</taxon>
        <taxon>Vibrionaceae</taxon>
        <taxon>Vibrio</taxon>
    </lineage>
</organism>
<proteinExistence type="predicted"/>
<accession>A0AAV2W115</accession>